<dbReference type="InterPro" id="IPR029063">
    <property type="entry name" value="SAM-dependent_MTases_sf"/>
</dbReference>
<gene>
    <name evidence="11" type="ORF">JGI1_01306</name>
</gene>
<evidence type="ECO:0000313" key="12">
    <source>
        <dbReference type="Proteomes" id="UP000320623"/>
    </source>
</evidence>
<dbReference type="GO" id="GO:0005737">
    <property type="term" value="C:cytoplasm"/>
    <property type="evidence" value="ECO:0007669"/>
    <property type="project" value="UniProtKB-SubCell"/>
</dbReference>
<dbReference type="GO" id="GO:0008173">
    <property type="term" value="F:RNA methyltransferase activity"/>
    <property type="evidence" value="ECO:0007669"/>
    <property type="project" value="InterPro"/>
</dbReference>
<keyword evidence="7" id="KW-0694">RNA-binding</keyword>
<dbReference type="GO" id="GO:0032259">
    <property type="term" value="P:methylation"/>
    <property type="evidence" value="ECO:0007669"/>
    <property type="project" value="UniProtKB-KW"/>
</dbReference>
<dbReference type="PANTHER" id="PTHR42873">
    <property type="entry name" value="RIBOSOMAL RNA LARGE SUBUNIT METHYLTRANSFERASE"/>
    <property type="match status" value="1"/>
</dbReference>
<dbReference type="Pfam" id="PF17785">
    <property type="entry name" value="PUA_3"/>
    <property type="match status" value="1"/>
</dbReference>
<comment type="similarity">
    <text evidence="9">Belongs to the class I-like SAM-binding methyltransferase superfamily. RNA M5U methyltransferase family.</text>
</comment>
<evidence type="ECO:0000256" key="9">
    <source>
        <dbReference type="PROSITE-ProRule" id="PRU01024"/>
    </source>
</evidence>
<dbReference type="SMART" id="SM00359">
    <property type="entry name" value="PUA"/>
    <property type="match status" value="1"/>
</dbReference>
<evidence type="ECO:0000256" key="4">
    <source>
        <dbReference type="ARBA" id="ARBA00022603"/>
    </source>
</evidence>
<dbReference type="PROSITE" id="PS50890">
    <property type="entry name" value="PUA"/>
    <property type="match status" value="1"/>
</dbReference>
<dbReference type="Gene3D" id="3.30.750.80">
    <property type="entry name" value="RNA methyltransferase domain (HRMD) like"/>
    <property type="match status" value="1"/>
</dbReference>
<evidence type="ECO:0000256" key="3">
    <source>
        <dbReference type="ARBA" id="ARBA00022552"/>
    </source>
</evidence>
<dbReference type="InterPro" id="IPR041532">
    <property type="entry name" value="RlmI-like_PUA"/>
</dbReference>
<dbReference type="InterPro" id="IPR010280">
    <property type="entry name" value="U5_MeTrfase_fam"/>
</dbReference>
<sequence length="391" mass="44524">MEILLKKGKEKKIKNFYLWVFKDEIENLEQLKNKPAQIVDVKSSSGEFLGRAFLNPKSHIVARMLTLEDEKINSDFFKRRIKDAIERRKKLKIKSNAVRLIHAEADFLPGLIVDKFGGYLVLQTRIAGIENFKHEIVSILTDIVKTSGIYERSDMESRKEEGLEITSGELYGHVPRYVEIEENGLKFLVDLHYGQKTGFYLDQRDNRKKVQGLINKGDKVLDLFCYSGAFSIYCASAGAMVIGIDSDRSATDLARENAKLNNVSNRVKFLTADAFETIEEMANSGEKFDLVIIDPPAMTKTKKGAESVKWAFYKLALNALKMLDPGAKLVISSCAYHISLDLLQEAIRFSANDLGKRLRVIDITFQPEDHPWILQMPETLYLKTIYLEVLK</sequence>
<evidence type="ECO:0000256" key="8">
    <source>
        <dbReference type="ARBA" id="ARBA00038091"/>
    </source>
</evidence>
<dbReference type="Proteomes" id="UP000320623">
    <property type="component" value="Unassembled WGS sequence"/>
</dbReference>
<name>A0A0S4N3C0_9BACT</name>
<dbReference type="GO" id="GO:0006364">
    <property type="term" value="P:rRNA processing"/>
    <property type="evidence" value="ECO:0007669"/>
    <property type="project" value="UniProtKB-KW"/>
</dbReference>
<dbReference type="Pfam" id="PF10672">
    <property type="entry name" value="Methyltrans_SAM"/>
    <property type="match status" value="1"/>
</dbReference>
<evidence type="ECO:0000313" key="11">
    <source>
        <dbReference type="EMBL" id="CUU05694.1"/>
    </source>
</evidence>
<feature type="active site" description="Nucleophile" evidence="9">
    <location>
        <position position="334"/>
    </location>
</feature>
<dbReference type="SUPFAM" id="SSF53335">
    <property type="entry name" value="S-adenosyl-L-methionine-dependent methyltransferases"/>
    <property type="match status" value="1"/>
</dbReference>
<evidence type="ECO:0000256" key="1">
    <source>
        <dbReference type="ARBA" id="ARBA00004496"/>
    </source>
</evidence>
<evidence type="ECO:0000259" key="10">
    <source>
        <dbReference type="SMART" id="SM00359"/>
    </source>
</evidence>
<keyword evidence="6 9" id="KW-0949">S-adenosyl-L-methionine</keyword>
<keyword evidence="4 9" id="KW-0489">Methyltransferase</keyword>
<dbReference type="GO" id="GO:0003723">
    <property type="term" value="F:RNA binding"/>
    <property type="evidence" value="ECO:0007669"/>
    <property type="project" value="UniProtKB-KW"/>
</dbReference>
<comment type="caution">
    <text evidence="9">Lacks conserved residue(s) required for the propagation of feature annotation.</text>
</comment>
<organism evidence="11 12">
    <name type="scientific">Candidatus Thermokryptus mobilis</name>
    <dbReference type="NCBI Taxonomy" id="1643428"/>
    <lineage>
        <taxon>Bacteria</taxon>
        <taxon>Pseudomonadati</taxon>
        <taxon>Candidatus Kryptoniota</taxon>
        <taxon>Candidatus Thermokryptus</taxon>
    </lineage>
</organism>
<comment type="similarity">
    <text evidence="8">Belongs to the methyltransferase superfamily. RlmI family.</text>
</comment>
<dbReference type="CDD" id="cd02440">
    <property type="entry name" value="AdoMet_MTases"/>
    <property type="match status" value="1"/>
</dbReference>
<evidence type="ECO:0000256" key="6">
    <source>
        <dbReference type="ARBA" id="ARBA00022691"/>
    </source>
</evidence>
<dbReference type="InterPro" id="IPR019614">
    <property type="entry name" value="SAM-dep_methyl-trfase"/>
</dbReference>
<dbReference type="Gene3D" id="3.40.50.150">
    <property type="entry name" value="Vaccinia Virus protein VP39"/>
    <property type="match status" value="1"/>
</dbReference>
<dbReference type="InterPro" id="IPR002478">
    <property type="entry name" value="PUA"/>
</dbReference>
<dbReference type="RefSeq" id="WP_140945049.1">
    <property type="nucleotide sequence ID" value="NZ_FAOO01000008.1"/>
</dbReference>
<comment type="subcellular location">
    <subcellularLocation>
        <location evidence="1">Cytoplasm</location>
    </subcellularLocation>
</comment>
<evidence type="ECO:0000256" key="7">
    <source>
        <dbReference type="ARBA" id="ARBA00022884"/>
    </source>
</evidence>
<keyword evidence="12" id="KW-1185">Reference proteome</keyword>
<keyword evidence="3" id="KW-0698">rRNA processing</keyword>
<dbReference type="PROSITE" id="PS51687">
    <property type="entry name" value="SAM_MT_RNA_M5U"/>
    <property type="match status" value="1"/>
</dbReference>
<dbReference type="SUPFAM" id="SSF88697">
    <property type="entry name" value="PUA domain-like"/>
    <property type="match status" value="1"/>
</dbReference>
<dbReference type="OrthoDB" id="9805492at2"/>
<dbReference type="CDD" id="cd21153">
    <property type="entry name" value="PUA_RlmI"/>
    <property type="match status" value="1"/>
</dbReference>
<protein>
    <submittedName>
        <fullName evidence="11">23S rRNA (Cytosine1962-C5)-methyltransferase</fullName>
    </submittedName>
</protein>
<keyword evidence="5 9" id="KW-0808">Transferase</keyword>
<dbReference type="Gene3D" id="2.30.130.10">
    <property type="entry name" value="PUA domain"/>
    <property type="match status" value="1"/>
</dbReference>
<feature type="binding site" evidence="9">
    <location>
        <position position="245"/>
    </location>
    <ligand>
        <name>S-adenosyl-L-methionine</name>
        <dbReference type="ChEBI" id="CHEBI:59789"/>
    </ligand>
</feature>
<dbReference type="InterPro" id="IPR015947">
    <property type="entry name" value="PUA-like_sf"/>
</dbReference>
<dbReference type="CDD" id="cd11572">
    <property type="entry name" value="RlmI_M_like"/>
    <property type="match status" value="1"/>
</dbReference>
<reference evidence="12" key="1">
    <citation type="submission" date="2015-11" db="EMBL/GenBank/DDBJ databases">
        <authorList>
            <person name="Varghese N."/>
        </authorList>
    </citation>
    <scope>NUCLEOTIDE SEQUENCE [LARGE SCALE GENOMIC DNA]</scope>
</reference>
<dbReference type="AlphaFoldDB" id="A0A0S4N3C0"/>
<keyword evidence="2" id="KW-0963">Cytoplasm</keyword>
<evidence type="ECO:0000256" key="5">
    <source>
        <dbReference type="ARBA" id="ARBA00022679"/>
    </source>
</evidence>
<proteinExistence type="inferred from homology"/>
<feature type="domain" description="PUA" evidence="10">
    <location>
        <begin position="1"/>
        <end position="86"/>
    </location>
</feature>
<dbReference type="STRING" id="1643428.GCA_001442855_01278"/>
<dbReference type="InterPro" id="IPR036974">
    <property type="entry name" value="PUA_sf"/>
</dbReference>
<dbReference type="PANTHER" id="PTHR42873:SF1">
    <property type="entry name" value="S-ADENOSYLMETHIONINE-DEPENDENT METHYLTRANSFERASE DOMAIN-CONTAINING PROTEIN"/>
    <property type="match status" value="1"/>
</dbReference>
<feature type="binding site" evidence="9">
    <location>
        <position position="224"/>
    </location>
    <ligand>
        <name>S-adenosyl-L-methionine</name>
        <dbReference type="ChEBI" id="CHEBI:59789"/>
    </ligand>
</feature>
<evidence type="ECO:0000256" key="2">
    <source>
        <dbReference type="ARBA" id="ARBA00022490"/>
    </source>
</evidence>
<dbReference type="EMBL" id="FAOO01000008">
    <property type="protein sequence ID" value="CUU05694.1"/>
    <property type="molecule type" value="Genomic_DNA"/>
</dbReference>
<accession>A0A0S4N3C0</accession>
<feature type="binding site" evidence="9">
    <location>
        <position position="294"/>
    </location>
    <ligand>
        <name>S-adenosyl-L-methionine</name>
        <dbReference type="ChEBI" id="CHEBI:59789"/>
    </ligand>
</feature>